<evidence type="ECO:0000313" key="2">
    <source>
        <dbReference type="Proteomes" id="UP001177021"/>
    </source>
</evidence>
<reference evidence="1" key="1">
    <citation type="submission" date="2023-10" db="EMBL/GenBank/DDBJ databases">
        <authorList>
            <person name="Rodriguez Cubillos JULIANA M."/>
            <person name="De Vega J."/>
        </authorList>
    </citation>
    <scope>NUCLEOTIDE SEQUENCE</scope>
</reference>
<evidence type="ECO:0000313" key="1">
    <source>
        <dbReference type="EMBL" id="CAJ2673979.1"/>
    </source>
</evidence>
<gene>
    <name evidence="1" type="ORF">MILVUS5_LOCUS37353</name>
</gene>
<protein>
    <submittedName>
        <fullName evidence="1">Uncharacterized protein</fullName>
    </submittedName>
</protein>
<accession>A0ACB0M0A7</accession>
<organism evidence="1 2">
    <name type="scientific">Trifolium pratense</name>
    <name type="common">Red clover</name>
    <dbReference type="NCBI Taxonomy" id="57577"/>
    <lineage>
        <taxon>Eukaryota</taxon>
        <taxon>Viridiplantae</taxon>
        <taxon>Streptophyta</taxon>
        <taxon>Embryophyta</taxon>
        <taxon>Tracheophyta</taxon>
        <taxon>Spermatophyta</taxon>
        <taxon>Magnoliopsida</taxon>
        <taxon>eudicotyledons</taxon>
        <taxon>Gunneridae</taxon>
        <taxon>Pentapetalae</taxon>
        <taxon>rosids</taxon>
        <taxon>fabids</taxon>
        <taxon>Fabales</taxon>
        <taxon>Fabaceae</taxon>
        <taxon>Papilionoideae</taxon>
        <taxon>50 kb inversion clade</taxon>
        <taxon>NPAAA clade</taxon>
        <taxon>Hologalegina</taxon>
        <taxon>IRL clade</taxon>
        <taxon>Trifolieae</taxon>
        <taxon>Trifolium</taxon>
    </lineage>
</organism>
<keyword evidence="2" id="KW-1185">Reference proteome</keyword>
<comment type="caution">
    <text evidence="1">The sequence shown here is derived from an EMBL/GenBank/DDBJ whole genome shotgun (WGS) entry which is preliminary data.</text>
</comment>
<dbReference type="Proteomes" id="UP001177021">
    <property type="component" value="Unassembled WGS sequence"/>
</dbReference>
<sequence length="66" mass="7497">MIKFEGSFKSGNSDCFVLEHVEHEQPELHIEQGTVLELVSFSLSVIKGIAGQTQLKNKLRRNKLRT</sequence>
<dbReference type="EMBL" id="CASHSV030000716">
    <property type="protein sequence ID" value="CAJ2673979.1"/>
    <property type="molecule type" value="Genomic_DNA"/>
</dbReference>
<proteinExistence type="predicted"/>
<name>A0ACB0M0A7_TRIPR</name>